<dbReference type="AlphaFoldDB" id="A0A2T0FNM3"/>
<feature type="transmembrane region" description="Helical" evidence="1">
    <location>
        <begin position="96"/>
        <end position="119"/>
    </location>
</feature>
<feature type="transmembrane region" description="Helical" evidence="1">
    <location>
        <begin position="296"/>
        <end position="317"/>
    </location>
</feature>
<comment type="caution">
    <text evidence="4">The sequence shown here is derived from an EMBL/GenBank/DDBJ whole genome shotgun (WGS) entry which is preliminary data.</text>
</comment>
<dbReference type="GeneID" id="36517945"/>
<feature type="domain" description="Protein YTP1-like C-terminal" evidence="3">
    <location>
        <begin position="147"/>
        <end position="384"/>
    </location>
</feature>
<feature type="transmembrane region" description="Helical" evidence="1">
    <location>
        <begin position="69"/>
        <end position="90"/>
    </location>
</feature>
<evidence type="ECO:0000313" key="4">
    <source>
        <dbReference type="EMBL" id="PRT56577.1"/>
    </source>
</evidence>
<name>A0A2T0FNM3_9ASCO</name>
<reference evidence="4 5" key="1">
    <citation type="submission" date="2017-04" db="EMBL/GenBank/DDBJ databases">
        <title>Genome sequencing of [Candida] sorbophila.</title>
        <authorList>
            <person name="Ahn J.O."/>
        </authorList>
    </citation>
    <scope>NUCLEOTIDE SEQUENCE [LARGE SCALE GENOMIC DNA]</scope>
    <source>
        <strain evidence="4 5">DS02</strain>
    </source>
</reference>
<evidence type="ECO:0000259" key="2">
    <source>
        <dbReference type="Pfam" id="PF10348"/>
    </source>
</evidence>
<proteinExistence type="predicted"/>
<feature type="domain" description="DUF2427" evidence="2">
    <location>
        <begin position="25"/>
        <end position="87"/>
    </location>
</feature>
<sequence length="426" mass="48013">MSLINLLVRHEGHDEEPSEPMHEHSGAVYVDYKLTGMMVFHFILVAIAFGFVLPYGFVCKQARSRWHLIVQLVGGVSAIMAAITGHVTGIEWYNPWLVDFCALWGLACVGGTLLLQIYMPRGILSAMREIVNKVHTAISLLQPLVCFVFAGLAFISYLQYCKSDHLGQCLAHGIMGTAFIVYGVILLCMLFIGEHFLKRMNRSQEYFDSMVIMIWGIINTFTEHRWGKEDWNHGDVQHTSMGIIWWAAGALGVYMSWDRVNHRPQRNHIPAFVIIATGYSMITHTQRFAVSTDIHMMFGVVLVLAGLTRIVEISFVLKDQPHEGNEVKSFQYLTPLLLCLSGCFFMSATEEAMAFLHSQGVMAAPYLLTISAVGFVLFLDAYFMVTSYKQLSQGIELPTKEAGIELRPFLHQPDEEAQVNDFEISD</sequence>
<feature type="transmembrane region" description="Helical" evidence="1">
    <location>
        <begin position="329"/>
        <end position="348"/>
    </location>
</feature>
<keyword evidence="1" id="KW-1133">Transmembrane helix</keyword>
<keyword evidence="1" id="KW-0472">Membrane</keyword>
<dbReference type="RefSeq" id="XP_024666522.1">
    <property type="nucleotide sequence ID" value="XM_024810754.1"/>
</dbReference>
<keyword evidence="5" id="KW-1185">Reference proteome</keyword>
<evidence type="ECO:0000313" key="5">
    <source>
        <dbReference type="Proteomes" id="UP000238350"/>
    </source>
</evidence>
<dbReference type="Pfam" id="PF10355">
    <property type="entry name" value="Ytp1"/>
    <property type="match status" value="1"/>
</dbReference>
<feature type="transmembrane region" description="Helical" evidence="1">
    <location>
        <begin position="269"/>
        <end position="290"/>
    </location>
</feature>
<dbReference type="PANTHER" id="PTHR31685:SF2">
    <property type="entry name" value="PROTEIN YTP1"/>
    <property type="match status" value="1"/>
</dbReference>
<dbReference type="STRING" id="45607.A0A2T0FNM3"/>
<feature type="transmembrane region" description="Helical" evidence="1">
    <location>
        <begin position="170"/>
        <end position="193"/>
    </location>
</feature>
<accession>A0A2T0FNM3</accession>
<protein>
    <submittedName>
        <fullName evidence="4">Protein YTP1</fullName>
    </submittedName>
</protein>
<feature type="transmembrane region" description="Helical" evidence="1">
    <location>
        <begin position="140"/>
        <end position="158"/>
    </location>
</feature>
<dbReference type="InterPro" id="IPR018825">
    <property type="entry name" value="DUF2427"/>
</dbReference>
<organism evidence="4 5">
    <name type="scientific">Wickerhamiella sorbophila</name>
    <dbReference type="NCBI Taxonomy" id="45607"/>
    <lineage>
        <taxon>Eukaryota</taxon>
        <taxon>Fungi</taxon>
        <taxon>Dikarya</taxon>
        <taxon>Ascomycota</taxon>
        <taxon>Saccharomycotina</taxon>
        <taxon>Dipodascomycetes</taxon>
        <taxon>Dipodascales</taxon>
        <taxon>Trichomonascaceae</taxon>
        <taxon>Wickerhamiella</taxon>
    </lineage>
</organism>
<dbReference type="EMBL" id="NDIQ01000022">
    <property type="protein sequence ID" value="PRT56577.1"/>
    <property type="molecule type" value="Genomic_DNA"/>
</dbReference>
<dbReference type="PANTHER" id="PTHR31685">
    <property type="entry name" value="INTEGRAL MEMBRANE PROTEIN (AFU_ORTHOLOGUE AFUA_6G12730)-RELATED"/>
    <property type="match status" value="1"/>
</dbReference>
<evidence type="ECO:0000256" key="1">
    <source>
        <dbReference type="SAM" id="Phobius"/>
    </source>
</evidence>
<evidence type="ECO:0000259" key="3">
    <source>
        <dbReference type="Pfam" id="PF10355"/>
    </source>
</evidence>
<keyword evidence="1" id="KW-0812">Transmembrane</keyword>
<gene>
    <name evidence="4" type="ORF">B9G98_04197</name>
</gene>
<feature type="transmembrane region" description="Helical" evidence="1">
    <location>
        <begin position="360"/>
        <end position="383"/>
    </location>
</feature>
<dbReference type="InterPro" id="IPR018827">
    <property type="entry name" value="YTP1_C"/>
</dbReference>
<dbReference type="Pfam" id="PF10348">
    <property type="entry name" value="DUF2427"/>
    <property type="match status" value="1"/>
</dbReference>
<dbReference type="Proteomes" id="UP000238350">
    <property type="component" value="Unassembled WGS sequence"/>
</dbReference>
<dbReference type="OrthoDB" id="4137487at2759"/>
<feature type="transmembrane region" description="Helical" evidence="1">
    <location>
        <begin position="38"/>
        <end position="57"/>
    </location>
</feature>